<dbReference type="SMART" id="SM00506">
    <property type="entry name" value="A1pp"/>
    <property type="match status" value="1"/>
</dbReference>
<reference evidence="6 7" key="1">
    <citation type="submission" date="2024-02" db="EMBL/GenBank/DDBJ databases">
        <title>A draft genome for the cacao thread blight pathogen Marasmius crinis-equi.</title>
        <authorList>
            <person name="Cohen S.P."/>
            <person name="Baruah I.K."/>
            <person name="Amoako-Attah I."/>
            <person name="Bukari Y."/>
            <person name="Meinhardt L.W."/>
            <person name="Bailey B.A."/>
        </authorList>
    </citation>
    <scope>NUCLEOTIDE SEQUENCE [LARGE SCALE GENOMIC DNA]</scope>
    <source>
        <strain evidence="6 7">GH-76</strain>
    </source>
</reference>
<dbReference type="InterPro" id="IPR050892">
    <property type="entry name" value="ADP-ribose_metab_enzymes"/>
</dbReference>
<dbReference type="InterPro" id="IPR043472">
    <property type="entry name" value="Macro_dom-like"/>
</dbReference>
<comment type="catalytic activity">
    <reaction evidence="4">
        <text>ADP-alpha-D-ribose 1''-phosphate + H2O = ADP-D-ribose + phosphate</text>
        <dbReference type="Rhea" id="RHEA:25029"/>
        <dbReference type="ChEBI" id="CHEBI:15377"/>
        <dbReference type="ChEBI" id="CHEBI:43474"/>
        <dbReference type="ChEBI" id="CHEBI:57967"/>
        <dbReference type="ChEBI" id="CHEBI:58753"/>
        <dbReference type="EC" id="3.1.3.84"/>
    </reaction>
</comment>
<dbReference type="SUPFAM" id="SSF52949">
    <property type="entry name" value="Macro domain-like"/>
    <property type="match status" value="1"/>
</dbReference>
<evidence type="ECO:0000313" key="7">
    <source>
        <dbReference type="Proteomes" id="UP001465976"/>
    </source>
</evidence>
<comment type="caution">
    <text evidence="6">The sequence shown here is derived from an EMBL/GenBank/DDBJ whole genome shotgun (WGS) entry which is preliminary data.</text>
</comment>
<keyword evidence="6" id="KW-0378">Hydrolase</keyword>
<protein>
    <recommendedName>
        <fullName evidence="3">ADP-ribose 1''-phosphate phosphatase</fullName>
        <ecNumber evidence="2">3.1.3.84</ecNumber>
    </recommendedName>
</protein>
<evidence type="ECO:0000259" key="5">
    <source>
        <dbReference type="PROSITE" id="PS51154"/>
    </source>
</evidence>
<comment type="similarity">
    <text evidence="1">Belongs to the POA1 family.</text>
</comment>
<name>A0ABR3FNZ3_9AGAR</name>
<dbReference type="EMBL" id="JBAHYK010000175">
    <property type="protein sequence ID" value="KAL0577157.1"/>
    <property type="molecule type" value="Genomic_DNA"/>
</dbReference>
<proteinExistence type="inferred from homology"/>
<dbReference type="InterPro" id="IPR002589">
    <property type="entry name" value="Macro_dom"/>
</dbReference>
<evidence type="ECO:0000256" key="4">
    <source>
        <dbReference type="ARBA" id="ARBA00034427"/>
    </source>
</evidence>
<accession>A0ABR3FNZ3</accession>
<dbReference type="Proteomes" id="UP001465976">
    <property type="component" value="Unassembled WGS sequence"/>
</dbReference>
<dbReference type="PANTHER" id="PTHR12521">
    <property type="entry name" value="PROTEIN C6ORF130"/>
    <property type="match status" value="1"/>
</dbReference>
<evidence type="ECO:0000256" key="1">
    <source>
        <dbReference type="ARBA" id="ARBA00006575"/>
    </source>
</evidence>
<dbReference type="PROSITE" id="PS51154">
    <property type="entry name" value="MACRO"/>
    <property type="match status" value="1"/>
</dbReference>
<evidence type="ECO:0000313" key="6">
    <source>
        <dbReference type="EMBL" id="KAL0577157.1"/>
    </source>
</evidence>
<dbReference type="Gene3D" id="3.40.220.10">
    <property type="entry name" value="Leucine Aminopeptidase, subunit E, domain 1"/>
    <property type="match status" value="1"/>
</dbReference>
<keyword evidence="7" id="KW-1185">Reference proteome</keyword>
<gene>
    <name evidence="6" type="primary">POA1</name>
    <name evidence="6" type="ORF">V5O48_004833</name>
</gene>
<feature type="domain" description="Macro" evidence="5">
    <location>
        <begin position="1"/>
        <end position="149"/>
    </location>
</feature>
<dbReference type="PANTHER" id="PTHR12521:SF0">
    <property type="entry name" value="ADP-RIBOSE GLYCOHYDROLASE OARD1"/>
    <property type="match status" value="1"/>
</dbReference>
<dbReference type="Pfam" id="PF01661">
    <property type="entry name" value="Macro"/>
    <property type="match status" value="1"/>
</dbReference>
<evidence type="ECO:0000256" key="2">
    <source>
        <dbReference type="ARBA" id="ARBA00012983"/>
    </source>
</evidence>
<dbReference type="CDD" id="cd02901">
    <property type="entry name" value="Macro_Poa1p-like"/>
    <property type="match status" value="1"/>
</dbReference>
<dbReference type="GO" id="GO:0016787">
    <property type="term" value="F:hydrolase activity"/>
    <property type="evidence" value="ECO:0007669"/>
    <property type="project" value="UniProtKB-KW"/>
</dbReference>
<sequence length="149" mass="16415">MSLITHITGDLFTAPAGSILVHACNTVGSWGGGIAVTFKQHFPSQFETYKAHCEAHEGRSLIGTCLLIPGDVHDVACLFTSRAYGKRKDKPDEILDATRKAVLDLVKQNEGNKELHACRFNSGKFGVPWEDTEKILQELGVRMTIYTPQ</sequence>
<evidence type="ECO:0000256" key="3">
    <source>
        <dbReference type="ARBA" id="ARBA00019744"/>
    </source>
</evidence>
<dbReference type="EC" id="3.1.3.84" evidence="2"/>
<organism evidence="6 7">
    <name type="scientific">Marasmius crinis-equi</name>
    <dbReference type="NCBI Taxonomy" id="585013"/>
    <lineage>
        <taxon>Eukaryota</taxon>
        <taxon>Fungi</taxon>
        <taxon>Dikarya</taxon>
        <taxon>Basidiomycota</taxon>
        <taxon>Agaricomycotina</taxon>
        <taxon>Agaricomycetes</taxon>
        <taxon>Agaricomycetidae</taxon>
        <taxon>Agaricales</taxon>
        <taxon>Marasmiineae</taxon>
        <taxon>Marasmiaceae</taxon>
        <taxon>Marasmius</taxon>
    </lineage>
</organism>